<organism evidence="1 2">
    <name type="scientific">Roseateles asaccharophilus</name>
    <dbReference type="NCBI Taxonomy" id="582607"/>
    <lineage>
        <taxon>Bacteria</taxon>
        <taxon>Pseudomonadati</taxon>
        <taxon>Pseudomonadota</taxon>
        <taxon>Betaproteobacteria</taxon>
        <taxon>Burkholderiales</taxon>
        <taxon>Sphaerotilaceae</taxon>
        <taxon>Roseateles</taxon>
    </lineage>
</organism>
<dbReference type="EMBL" id="SNXE01000002">
    <property type="protein sequence ID" value="TDP12087.1"/>
    <property type="molecule type" value="Genomic_DNA"/>
</dbReference>
<proteinExistence type="predicted"/>
<sequence>MDKLLLYAHYSARASIDGYVFHTLKHFRALGYEVVVASTSEVRDQAALARLAQLGCELQLVPNIGYDFYAWRSALLDRRAALNKLQSLVLLNSSVHGPFFSLSEFLDGCMSHGADVVGATLSREPKPHLQSYFFHFKPRVFRSEAFLHFWETLKPYADRQSTIDHHELGFSDYLQTCGFSLAAFHTAHDSLNPALKHPYLLMRKRLPFLKLRKLRKARHLLLQMRLRTRALLLKPGR</sequence>
<dbReference type="Proteomes" id="UP000295357">
    <property type="component" value="Unassembled WGS sequence"/>
</dbReference>
<reference evidence="1 2" key="1">
    <citation type="submission" date="2019-03" db="EMBL/GenBank/DDBJ databases">
        <title>Genomic Encyclopedia of Type Strains, Phase IV (KMG-IV): sequencing the most valuable type-strain genomes for metagenomic binning, comparative biology and taxonomic classification.</title>
        <authorList>
            <person name="Goeker M."/>
        </authorList>
    </citation>
    <scope>NUCLEOTIDE SEQUENCE [LARGE SCALE GENOMIC DNA]</scope>
    <source>
        <strain evidence="1 2">DSM 25082</strain>
    </source>
</reference>
<name>A0A4R6NA01_9BURK</name>
<dbReference type="RefSeq" id="WP_133602836.1">
    <property type="nucleotide sequence ID" value="NZ_JAUFPJ010000002.1"/>
</dbReference>
<gene>
    <name evidence="1" type="ORF">DFR39_102475</name>
</gene>
<evidence type="ECO:0000313" key="2">
    <source>
        <dbReference type="Proteomes" id="UP000295357"/>
    </source>
</evidence>
<comment type="caution">
    <text evidence="1">The sequence shown here is derived from an EMBL/GenBank/DDBJ whole genome shotgun (WGS) entry which is preliminary data.</text>
</comment>
<dbReference type="InterPro" id="IPR007739">
    <property type="entry name" value="RgpF"/>
</dbReference>
<accession>A0A4R6NA01</accession>
<dbReference type="OrthoDB" id="9815339at2"/>
<dbReference type="Pfam" id="PF05045">
    <property type="entry name" value="RgpF"/>
    <property type="match status" value="1"/>
</dbReference>
<protein>
    <submittedName>
        <fullName evidence="1">Rhamnan synthesis protein F</fullName>
    </submittedName>
</protein>
<keyword evidence="2" id="KW-1185">Reference proteome</keyword>
<evidence type="ECO:0000313" key="1">
    <source>
        <dbReference type="EMBL" id="TDP12087.1"/>
    </source>
</evidence>
<dbReference type="AlphaFoldDB" id="A0A4R6NA01"/>